<dbReference type="STRING" id="1658765.Msub_10803"/>
<accession>A0A0J7J8X2</accession>
<evidence type="ECO:0000256" key="1">
    <source>
        <dbReference type="ARBA" id="ARBA00004236"/>
    </source>
</evidence>
<name>A0A0J7J8X2_9GAMM</name>
<keyword evidence="4 8" id="KW-0808">Transferase</keyword>
<sequence>MDLSIIVPAFNEEDYIASCCSSISMALNGKGLIYEVIIINNGSTDNTATVASSFSQVRVINISRTSVAQARNIGVEYAKGEVLAFIDADVVLEGDWGSRISILCKSKVAPFVTGFQYGIREDSSWIERCWFDNMKSTHINGGNLIASRDAFDKLCGFNPKLKTGEDVDFCNRAKIDPEIKYQPDSKLKSIHLGYPTDIRSFMNRECWHGEGDFMSLNAFLNSRIALMAIAYGLAHLILLGFLVSGKYIVFLVLIFLFLGLNLIISEMRFRGARKNLILQNSILNYVYFIARFISLFRAIKGRAKNY</sequence>
<proteinExistence type="predicted"/>
<dbReference type="GO" id="GO:0005886">
    <property type="term" value="C:plasma membrane"/>
    <property type="evidence" value="ECO:0007669"/>
    <property type="project" value="UniProtKB-SubCell"/>
</dbReference>
<keyword evidence="6" id="KW-0812">Transmembrane</keyword>
<evidence type="ECO:0000256" key="4">
    <source>
        <dbReference type="ARBA" id="ARBA00022679"/>
    </source>
</evidence>
<organism evidence="8 9">
    <name type="scientific">Marinobacter subterrani</name>
    <dbReference type="NCBI Taxonomy" id="1658765"/>
    <lineage>
        <taxon>Bacteria</taxon>
        <taxon>Pseudomonadati</taxon>
        <taxon>Pseudomonadota</taxon>
        <taxon>Gammaproteobacteria</taxon>
        <taxon>Pseudomonadales</taxon>
        <taxon>Marinobacteraceae</taxon>
        <taxon>Marinobacter</taxon>
    </lineage>
</organism>
<dbReference type="InterPro" id="IPR029044">
    <property type="entry name" value="Nucleotide-diphossugar_trans"/>
</dbReference>
<evidence type="ECO:0000259" key="7">
    <source>
        <dbReference type="Pfam" id="PF00535"/>
    </source>
</evidence>
<comment type="subcellular location">
    <subcellularLocation>
        <location evidence="1">Cell membrane</location>
    </subcellularLocation>
</comment>
<evidence type="ECO:0000256" key="2">
    <source>
        <dbReference type="ARBA" id="ARBA00022475"/>
    </source>
</evidence>
<dbReference type="InterPro" id="IPR001173">
    <property type="entry name" value="Glyco_trans_2-like"/>
</dbReference>
<feature type="transmembrane region" description="Helical" evidence="6">
    <location>
        <begin position="247"/>
        <end position="264"/>
    </location>
</feature>
<dbReference type="Proteomes" id="UP000036102">
    <property type="component" value="Unassembled WGS sequence"/>
</dbReference>
<keyword evidence="9" id="KW-1185">Reference proteome</keyword>
<feature type="domain" description="Glycosyltransferase 2-like" evidence="7">
    <location>
        <begin position="4"/>
        <end position="96"/>
    </location>
</feature>
<dbReference type="RefSeq" id="WP_082146403.1">
    <property type="nucleotide sequence ID" value="NZ_LFBU01000001.1"/>
</dbReference>
<dbReference type="SUPFAM" id="SSF53448">
    <property type="entry name" value="Nucleotide-diphospho-sugar transferases"/>
    <property type="match status" value="1"/>
</dbReference>
<reference evidence="8 9" key="1">
    <citation type="submission" date="2015-06" db="EMBL/GenBank/DDBJ databases">
        <title>Marinobacter subterrani, a genetically tractable neutrophilic iron-oxidizing strain isolated from the Soudan Iron Mine.</title>
        <authorList>
            <person name="Bonis B.M."/>
            <person name="Gralnick J.A."/>
        </authorList>
    </citation>
    <scope>NUCLEOTIDE SEQUENCE [LARGE SCALE GENOMIC DNA]</scope>
    <source>
        <strain evidence="8 9">JG233</strain>
    </source>
</reference>
<dbReference type="AlphaFoldDB" id="A0A0J7J8X2"/>
<dbReference type="EMBL" id="LFBU01000001">
    <property type="protein sequence ID" value="KMQ74617.1"/>
    <property type="molecule type" value="Genomic_DNA"/>
</dbReference>
<dbReference type="PANTHER" id="PTHR43646:SF2">
    <property type="entry name" value="GLYCOSYLTRANSFERASE 2-LIKE DOMAIN-CONTAINING PROTEIN"/>
    <property type="match status" value="1"/>
</dbReference>
<dbReference type="Pfam" id="PF00535">
    <property type="entry name" value="Glycos_transf_2"/>
    <property type="match status" value="1"/>
</dbReference>
<keyword evidence="5 6" id="KW-0472">Membrane</keyword>
<comment type="caution">
    <text evidence="8">The sequence shown here is derived from an EMBL/GenBank/DDBJ whole genome shotgun (WGS) entry which is preliminary data.</text>
</comment>
<evidence type="ECO:0000313" key="9">
    <source>
        <dbReference type="Proteomes" id="UP000036102"/>
    </source>
</evidence>
<feature type="transmembrane region" description="Helical" evidence="6">
    <location>
        <begin position="224"/>
        <end position="241"/>
    </location>
</feature>
<dbReference type="Gene3D" id="3.90.550.10">
    <property type="entry name" value="Spore Coat Polysaccharide Biosynthesis Protein SpsA, Chain A"/>
    <property type="match status" value="1"/>
</dbReference>
<dbReference type="GO" id="GO:0016757">
    <property type="term" value="F:glycosyltransferase activity"/>
    <property type="evidence" value="ECO:0007669"/>
    <property type="project" value="UniProtKB-KW"/>
</dbReference>
<evidence type="ECO:0000256" key="5">
    <source>
        <dbReference type="ARBA" id="ARBA00023136"/>
    </source>
</evidence>
<evidence type="ECO:0000313" key="8">
    <source>
        <dbReference type="EMBL" id="KMQ74617.1"/>
    </source>
</evidence>
<feature type="transmembrane region" description="Helical" evidence="6">
    <location>
        <begin position="276"/>
        <end position="299"/>
    </location>
</feature>
<gene>
    <name evidence="8" type="ORF">Msub_10803</name>
</gene>
<dbReference type="OrthoDB" id="9069044at2"/>
<evidence type="ECO:0000256" key="3">
    <source>
        <dbReference type="ARBA" id="ARBA00022676"/>
    </source>
</evidence>
<keyword evidence="3" id="KW-0328">Glycosyltransferase</keyword>
<keyword evidence="2" id="KW-1003">Cell membrane</keyword>
<keyword evidence="6" id="KW-1133">Transmembrane helix</keyword>
<evidence type="ECO:0000256" key="6">
    <source>
        <dbReference type="SAM" id="Phobius"/>
    </source>
</evidence>
<dbReference type="PANTHER" id="PTHR43646">
    <property type="entry name" value="GLYCOSYLTRANSFERASE"/>
    <property type="match status" value="1"/>
</dbReference>
<protein>
    <submittedName>
        <fullName evidence="8">Glycosyltransferase involved in cell wall bisynthesis</fullName>
    </submittedName>
</protein>
<dbReference type="PATRIC" id="fig|1658765.3.peg.797"/>